<feature type="compositionally biased region" description="Acidic residues" evidence="1">
    <location>
        <begin position="139"/>
        <end position="152"/>
    </location>
</feature>
<feature type="region of interest" description="Disordered" evidence="1">
    <location>
        <begin position="789"/>
        <end position="870"/>
    </location>
</feature>
<reference evidence="2 3" key="1">
    <citation type="journal article" date="2024" name="bioRxiv">
        <title>A reference genome for Trichogramma kaykai: A tiny desert-dwelling parasitoid wasp with competing sex-ratio distorters.</title>
        <authorList>
            <person name="Culotta J."/>
            <person name="Lindsey A.R."/>
        </authorList>
    </citation>
    <scope>NUCLEOTIDE SEQUENCE [LARGE SCALE GENOMIC DNA]</scope>
    <source>
        <strain evidence="2 3">KSX58</strain>
    </source>
</reference>
<evidence type="ECO:0000256" key="1">
    <source>
        <dbReference type="SAM" id="MobiDB-lite"/>
    </source>
</evidence>
<sequence>MDENVDSIIIDETKKNEPDKKACNKEVNLKEHETSLDQVSAVENVEKIDETQVTKVKDKLELSNTVTNLFNLSEDFEDANAKTFDTFDNESDDMSDQDIEEKENLRTDLTVGLPEISPIPSGSTTRSRRCIKKRQSTQIEDESSEESVDEDEYHPNGKEDQDSESSSDEDVEQVSNRKGQDDTPTENTSGNLQASTSNERCLTMNQIVPYSSEGGKWYQKKNFCYYCHTMQTRIDIHLKNAHLDKPEVLQASLMKPKSKERRDALGAIRLKGNDFYNKNKTFNPEGKIIASRRQRVSKNGTPLKPKTTKNKAFPIKMMCPYCNIYPAYKNLQNHVRNTHGISHFSNTKNTLGLSKKKMDLCHSRASDLVKDHILPKLKMDSIGAVARMDLMIILYANKFVIRYMNIDQQAYVRAHMRLLAKLLIAITSINSKLTDLIDVFRPVYWPTVLDAIKLVSEYDAKTNRFAVIYNAETIPILLRKCIKILKNEFTVHEDKEKLGYLLGFESVFEDDVEVQIAYTANIGRKEFIRHGEEKKLPETEHIYTFEKFLSYKRNLSMKHFNSGKSEYEHYLNIMQTTAVRILIYNRRRPGEVSKTLLKDYSHAKKADPSSELFKRLTEEEQKQRLRYTRIDIQGKKADGKGSLYITEQDKTAIELLLRYRQVFGINQSNIYLFALPNDATGVDRHVKISELLTKLSKECSRTFKEMDDKTMRGNLLRQHIATYNSTTKDGEKNRTTLTGHLGHSEKVHNKHYRRTIDGEDDLVTQILDSAIYSVVDSNASELEVSLNAVETSEQDSTANSSMNVETDDSEKHYVPLSDFRLSSKRAKSFKSQYEPSPKKAKLHESKSMNPPMKSQSKIKQSKESKNSSMREMVTKKNFATRRTWNEDEKIQFEKAFEMAISTGRYPTATEIRNAQKIYPSLAERSEQTIRTRFSNHYNKNKVIKNSKPKRYGKY</sequence>
<keyword evidence="3" id="KW-1185">Reference proteome</keyword>
<protein>
    <submittedName>
        <fullName evidence="2">Uncharacterized protein</fullName>
    </submittedName>
</protein>
<dbReference type="Proteomes" id="UP001627154">
    <property type="component" value="Unassembled WGS sequence"/>
</dbReference>
<gene>
    <name evidence="2" type="ORF">TKK_010556</name>
</gene>
<dbReference type="PANTHER" id="PTHR33480">
    <property type="entry name" value="SET DOMAIN-CONTAINING PROTEIN-RELATED"/>
    <property type="match status" value="1"/>
</dbReference>
<organism evidence="2 3">
    <name type="scientific">Trichogramma kaykai</name>
    <dbReference type="NCBI Taxonomy" id="54128"/>
    <lineage>
        <taxon>Eukaryota</taxon>
        <taxon>Metazoa</taxon>
        <taxon>Ecdysozoa</taxon>
        <taxon>Arthropoda</taxon>
        <taxon>Hexapoda</taxon>
        <taxon>Insecta</taxon>
        <taxon>Pterygota</taxon>
        <taxon>Neoptera</taxon>
        <taxon>Endopterygota</taxon>
        <taxon>Hymenoptera</taxon>
        <taxon>Apocrita</taxon>
        <taxon>Proctotrupomorpha</taxon>
        <taxon>Chalcidoidea</taxon>
        <taxon>Trichogrammatidae</taxon>
        <taxon>Trichogramma</taxon>
    </lineage>
</organism>
<evidence type="ECO:0000313" key="3">
    <source>
        <dbReference type="Proteomes" id="UP001627154"/>
    </source>
</evidence>
<name>A0ABD2WQH9_9HYME</name>
<comment type="caution">
    <text evidence="2">The sequence shown here is derived from an EMBL/GenBank/DDBJ whole genome shotgun (WGS) entry which is preliminary data.</text>
</comment>
<feature type="compositionally biased region" description="Acidic residues" evidence="1">
    <location>
        <begin position="161"/>
        <end position="172"/>
    </location>
</feature>
<proteinExistence type="predicted"/>
<feature type="compositionally biased region" description="Basic residues" evidence="1">
    <location>
        <begin position="938"/>
        <end position="954"/>
    </location>
</feature>
<feature type="compositionally biased region" description="Basic residues" evidence="1">
    <location>
        <begin position="126"/>
        <end position="135"/>
    </location>
</feature>
<accession>A0ABD2WQH9</accession>
<feature type="region of interest" description="Disordered" evidence="1">
    <location>
        <begin position="105"/>
        <end position="197"/>
    </location>
</feature>
<feature type="compositionally biased region" description="Polar residues" evidence="1">
    <location>
        <begin position="789"/>
        <end position="804"/>
    </location>
</feature>
<feature type="compositionally biased region" description="Polar residues" evidence="1">
    <location>
        <begin position="185"/>
        <end position="197"/>
    </location>
</feature>
<dbReference type="PANTHER" id="PTHR33480:SF1">
    <property type="entry name" value="TYR RECOMBINASE DOMAIN-CONTAINING PROTEIN"/>
    <property type="match status" value="1"/>
</dbReference>
<dbReference type="AlphaFoldDB" id="A0ABD2WQH9"/>
<dbReference type="EMBL" id="JBJJXI010000083">
    <property type="protein sequence ID" value="KAL3395286.1"/>
    <property type="molecule type" value="Genomic_DNA"/>
</dbReference>
<evidence type="ECO:0000313" key="2">
    <source>
        <dbReference type="EMBL" id="KAL3395286.1"/>
    </source>
</evidence>
<feature type="region of interest" description="Disordered" evidence="1">
    <location>
        <begin position="932"/>
        <end position="954"/>
    </location>
</feature>